<proteinExistence type="predicted"/>
<evidence type="ECO:0000313" key="1">
    <source>
        <dbReference type="EnsemblPlants" id="AUR62032712-RA:cds"/>
    </source>
</evidence>
<dbReference type="AlphaFoldDB" id="A0A803MN61"/>
<reference evidence="1" key="1">
    <citation type="journal article" date="2017" name="Nature">
        <title>The genome of Chenopodium quinoa.</title>
        <authorList>
            <person name="Jarvis D.E."/>
            <person name="Ho Y.S."/>
            <person name="Lightfoot D.J."/>
            <person name="Schmoeckel S.M."/>
            <person name="Li B."/>
            <person name="Borm T.J.A."/>
            <person name="Ohyanagi H."/>
            <person name="Mineta K."/>
            <person name="Michell C.T."/>
            <person name="Saber N."/>
            <person name="Kharbatia N.M."/>
            <person name="Rupper R.R."/>
            <person name="Sharp A.R."/>
            <person name="Dally N."/>
            <person name="Boughton B.A."/>
            <person name="Woo Y.H."/>
            <person name="Gao G."/>
            <person name="Schijlen E.G.W.M."/>
            <person name="Guo X."/>
            <person name="Momin A.A."/>
            <person name="Negrao S."/>
            <person name="Al-Babili S."/>
            <person name="Gehring C."/>
            <person name="Roessner U."/>
            <person name="Jung C."/>
            <person name="Murphy K."/>
            <person name="Arold S.T."/>
            <person name="Gojobori T."/>
            <person name="van der Linden C.G."/>
            <person name="van Loo E.N."/>
            <person name="Jellen E.N."/>
            <person name="Maughan P.J."/>
            <person name="Tester M."/>
        </authorList>
    </citation>
    <scope>NUCLEOTIDE SEQUENCE [LARGE SCALE GENOMIC DNA]</scope>
    <source>
        <strain evidence="1">cv. PI 614886</strain>
    </source>
</reference>
<dbReference type="PANTHER" id="PTHR37723:SF1">
    <property type="entry name" value="PROTEIN FAR-RED-ELONGATED HYPOCOTYL 1-LIKE"/>
    <property type="match status" value="1"/>
</dbReference>
<dbReference type="RefSeq" id="XP_021738286.1">
    <property type="nucleotide sequence ID" value="XM_021882594.1"/>
</dbReference>
<dbReference type="GO" id="GO:0016607">
    <property type="term" value="C:nuclear speck"/>
    <property type="evidence" value="ECO:0007669"/>
    <property type="project" value="TreeGrafter"/>
</dbReference>
<accession>A0A803MN61</accession>
<dbReference type="RefSeq" id="XP_021738285.1">
    <property type="nucleotide sequence ID" value="XM_021882593.1"/>
</dbReference>
<keyword evidence="2" id="KW-1185">Reference proteome</keyword>
<dbReference type="PANTHER" id="PTHR37723">
    <property type="entry name" value="PROTEIN FAR-RED ELONGATED HYPOCOTYL 1"/>
    <property type="match status" value="1"/>
</dbReference>
<dbReference type="GeneID" id="110704785"/>
<dbReference type="Gramene" id="AUR62032712-RA">
    <property type="protein sequence ID" value="AUR62032712-RA:cds"/>
    <property type="gene ID" value="AUR62032712"/>
</dbReference>
<name>A0A803MN61_CHEQI</name>
<gene>
    <name evidence="1" type="primary">LOC110704785</name>
</gene>
<organism evidence="1 2">
    <name type="scientific">Chenopodium quinoa</name>
    <name type="common">Quinoa</name>
    <dbReference type="NCBI Taxonomy" id="63459"/>
    <lineage>
        <taxon>Eukaryota</taxon>
        <taxon>Viridiplantae</taxon>
        <taxon>Streptophyta</taxon>
        <taxon>Embryophyta</taxon>
        <taxon>Tracheophyta</taxon>
        <taxon>Spermatophyta</taxon>
        <taxon>Magnoliopsida</taxon>
        <taxon>eudicotyledons</taxon>
        <taxon>Gunneridae</taxon>
        <taxon>Pentapetalae</taxon>
        <taxon>Caryophyllales</taxon>
        <taxon>Chenopodiaceae</taxon>
        <taxon>Chenopodioideae</taxon>
        <taxon>Atripliceae</taxon>
        <taxon>Chenopodium</taxon>
    </lineage>
</organism>
<dbReference type="GO" id="GO:0061608">
    <property type="term" value="F:nuclear import signal receptor activity"/>
    <property type="evidence" value="ECO:0007669"/>
    <property type="project" value="TreeGrafter"/>
</dbReference>
<protein>
    <submittedName>
        <fullName evidence="1">Uncharacterized protein</fullName>
    </submittedName>
</protein>
<dbReference type="InterPro" id="IPR037766">
    <property type="entry name" value="FHY1"/>
</dbReference>
<dbReference type="GO" id="GO:0051457">
    <property type="term" value="P:maintenance of protein location in nucleus"/>
    <property type="evidence" value="ECO:0007669"/>
    <property type="project" value="TreeGrafter"/>
</dbReference>
<dbReference type="Proteomes" id="UP000596660">
    <property type="component" value="Unplaced"/>
</dbReference>
<reference evidence="1" key="2">
    <citation type="submission" date="2021-03" db="UniProtKB">
        <authorList>
            <consortium name="EnsemblPlants"/>
        </authorList>
    </citation>
    <scope>IDENTIFICATION</scope>
</reference>
<dbReference type="EnsemblPlants" id="AUR62032712-RA">
    <property type="protein sequence ID" value="AUR62032712-RA:cds"/>
    <property type="gene ID" value="AUR62032712"/>
</dbReference>
<dbReference type="KEGG" id="cqi:110704785"/>
<dbReference type="GO" id="GO:0009639">
    <property type="term" value="P:response to red or far red light"/>
    <property type="evidence" value="ECO:0007669"/>
    <property type="project" value="InterPro"/>
</dbReference>
<sequence>MKLVGSNLKKRKQLAVAAEDLGLPAPKYVCCEATDKSECGSLRSANEEDAEVLNMLVESTQDSNSFPGGSQSSAELIFDAGFRKTESYDEASTSWADSRPVTSESDSLSLESGIFNAKGDGMEENHLPLQDNTVGWYDVDCLEECIDAQYYRDSKQHVSEQLDGLLSSSGIPLSDSWIADGEADRGRQKPTIDQEFEQYFSTLML</sequence>
<dbReference type="GO" id="GO:0005737">
    <property type="term" value="C:cytoplasm"/>
    <property type="evidence" value="ECO:0007669"/>
    <property type="project" value="TreeGrafter"/>
</dbReference>
<evidence type="ECO:0000313" key="2">
    <source>
        <dbReference type="Proteomes" id="UP000596660"/>
    </source>
</evidence>